<dbReference type="InterPro" id="IPR043128">
    <property type="entry name" value="Rev_trsase/Diguanyl_cyclase"/>
</dbReference>
<keyword evidence="8" id="KW-0548">Nucleotidyltransferase</keyword>
<evidence type="ECO:0000259" key="7">
    <source>
        <dbReference type="PROSITE" id="PS50887"/>
    </source>
</evidence>
<evidence type="ECO:0000256" key="3">
    <source>
        <dbReference type="ARBA" id="ARBA00022692"/>
    </source>
</evidence>
<organism evidence="8 9">
    <name type="scientific">Metabacillus niabensis</name>
    <dbReference type="NCBI Taxonomy" id="324854"/>
    <lineage>
        <taxon>Bacteria</taxon>
        <taxon>Bacillati</taxon>
        <taxon>Bacillota</taxon>
        <taxon>Bacilli</taxon>
        <taxon>Bacillales</taxon>
        <taxon>Bacillaceae</taxon>
        <taxon>Metabacillus</taxon>
    </lineage>
</organism>
<feature type="transmembrane region" description="Helical" evidence="6">
    <location>
        <begin position="159"/>
        <end position="180"/>
    </location>
</feature>
<dbReference type="InterPro" id="IPR000160">
    <property type="entry name" value="GGDEF_dom"/>
</dbReference>
<name>A0ABT9Z7R4_9BACI</name>
<dbReference type="Pfam" id="PF00990">
    <property type="entry name" value="GGDEF"/>
    <property type="match status" value="1"/>
</dbReference>
<dbReference type="NCBIfam" id="TIGR00254">
    <property type="entry name" value="GGDEF"/>
    <property type="match status" value="1"/>
</dbReference>
<feature type="transmembrane region" description="Helical" evidence="6">
    <location>
        <begin position="35"/>
        <end position="54"/>
    </location>
</feature>
<dbReference type="PROSITE" id="PS50887">
    <property type="entry name" value="GGDEF"/>
    <property type="match status" value="1"/>
</dbReference>
<dbReference type="InterPro" id="IPR029787">
    <property type="entry name" value="Nucleotide_cyclase"/>
</dbReference>
<dbReference type="RefSeq" id="WP_307190861.1">
    <property type="nucleotide sequence ID" value="NZ_JAUSTZ010000013.1"/>
</dbReference>
<keyword evidence="5 6" id="KW-0472">Membrane</keyword>
<sequence>MLKDLFVHICILVTFIFLAGVIFKNSEASSLKKNQILFGVFFGILGSILMIFSIQVDVETIIDLRHIPIIIAAMFGGVTISFICSLIIAISRILFVDITPIMLIVSLTTIFVGILVGLIGKLKSQNTLKWLFMVVSSTAVFSIILYYRVREIDDFGFILLNYWLLSIFGSTLTLLLVNYISRANYLHNEYKRYASIDYLTGLKNVREFNLTLAKLLVKASSDKSRFALLFIDIDHFKQINDQYGHQAGDAILQQFGQLLLDTIPKKDLAFRNGGEEFSAILLNVSGEEAKQMAELIRERVEKYRFRLPDKSEFAISLSIGVSMNKEKGEQLDEIIKRADQALYQAKSEGRNKVVCFIEQ</sequence>
<evidence type="ECO:0000256" key="6">
    <source>
        <dbReference type="SAM" id="Phobius"/>
    </source>
</evidence>
<feature type="transmembrane region" description="Helical" evidence="6">
    <location>
        <begin position="101"/>
        <end position="122"/>
    </location>
</feature>
<dbReference type="EMBL" id="JAUSTZ010000013">
    <property type="protein sequence ID" value="MDQ0228045.1"/>
    <property type="molecule type" value="Genomic_DNA"/>
</dbReference>
<keyword evidence="9" id="KW-1185">Reference proteome</keyword>
<dbReference type="Proteomes" id="UP001232245">
    <property type="component" value="Unassembled WGS sequence"/>
</dbReference>
<protein>
    <submittedName>
        <fullName evidence="8">Diguanylate cyclase</fullName>
        <ecNumber evidence="8">2.7.7.65</ecNumber>
    </submittedName>
</protein>
<dbReference type="Pfam" id="PF07694">
    <property type="entry name" value="5TM-5TMR_LYT"/>
    <property type="match status" value="1"/>
</dbReference>
<comment type="subcellular location">
    <subcellularLocation>
        <location evidence="1">Cell membrane</location>
        <topology evidence="1">Multi-pass membrane protein</topology>
    </subcellularLocation>
</comment>
<feature type="transmembrane region" description="Helical" evidence="6">
    <location>
        <begin position="128"/>
        <end position="147"/>
    </location>
</feature>
<evidence type="ECO:0000256" key="1">
    <source>
        <dbReference type="ARBA" id="ARBA00004651"/>
    </source>
</evidence>
<feature type="transmembrane region" description="Helical" evidence="6">
    <location>
        <begin position="6"/>
        <end position="23"/>
    </location>
</feature>
<keyword evidence="3 6" id="KW-0812">Transmembrane</keyword>
<dbReference type="GO" id="GO:0052621">
    <property type="term" value="F:diguanylate cyclase activity"/>
    <property type="evidence" value="ECO:0007669"/>
    <property type="project" value="UniProtKB-EC"/>
</dbReference>
<feature type="transmembrane region" description="Helical" evidence="6">
    <location>
        <begin position="66"/>
        <end position="89"/>
    </location>
</feature>
<comment type="caution">
    <text evidence="8">The sequence shown here is derived from an EMBL/GenBank/DDBJ whole genome shotgun (WGS) entry which is preliminary data.</text>
</comment>
<keyword evidence="4 6" id="KW-1133">Transmembrane helix</keyword>
<evidence type="ECO:0000256" key="5">
    <source>
        <dbReference type="ARBA" id="ARBA00023136"/>
    </source>
</evidence>
<dbReference type="Gene3D" id="3.30.70.270">
    <property type="match status" value="1"/>
</dbReference>
<dbReference type="Gene3D" id="1.10.1760.20">
    <property type="match status" value="1"/>
</dbReference>
<accession>A0ABT9Z7R4</accession>
<evidence type="ECO:0000256" key="2">
    <source>
        <dbReference type="ARBA" id="ARBA00022475"/>
    </source>
</evidence>
<feature type="domain" description="GGDEF" evidence="7">
    <location>
        <begin position="224"/>
        <end position="358"/>
    </location>
</feature>
<gene>
    <name evidence="8" type="ORF">J2S02_004409</name>
</gene>
<dbReference type="SMART" id="SM00267">
    <property type="entry name" value="GGDEF"/>
    <property type="match status" value="1"/>
</dbReference>
<evidence type="ECO:0000313" key="9">
    <source>
        <dbReference type="Proteomes" id="UP001232245"/>
    </source>
</evidence>
<keyword evidence="2" id="KW-1003">Cell membrane</keyword>
<reference evidence="8 9" key="1">
    <citation type="submission" date="2023-07" db="EMBL/GenBank/DDBJ databases">
        <title>Genomic Encyclopedia of Type Strains, Phase IV (KMG-IV): sequencing the most valuable type-strain genomes for metagenomic binning, comparative biology and taxonomic classification.</title>
        <authorList>
            <person name="Goeker M."/>
        </authorList>
    </citation>
    <scope>NUCLEOTIDE SEQUENCE [LARGE SCALE GENOMIC DNA]</scope>
    <source>
        <strain evidence="8 9">DSM 17723</strain>
    </source>
</reference>
<dbReference type="CDD" id="cd01949">
    <property type="entry name" value="GGDEF"/>
    <property type="match status" value="1"/>
</dbReference>
<dbReference type="SUPFAM" id="SSF55073">
    <property type="entry name" value="Nucleotide cyclase"/>
    <property type="match status" value="1"/>
</dbReference>
<keyword evidence="8" id="KW-0808">Transferase</keyword>
<dbReference type="PANTHER" id="PTHR45138">
    <property type="entry name" value="REGULATORY COMPONENTS OF SENSORY TRANSDUCTION SYSTEM"/>
    <property type="match status" value="1"/>
</dbReference>
<dbReference type="InterPro" id="IPR011620">
    <property type="entry name" value="Sig_transdc_His_kinase_LytS_TM"/>
</dbReference>
<evidence type="ECO:0000256" key="4">
    <source>
        <dbReference type="ARBA" id="ARBA00022989"/>
    </source>
</evidence>
<dbReference type="EC" id="2.7.7.65" evidence="8"/>
<evidence type="ECO:0000313" key="8">
    <source>
        <dbReference type="EMBL" id="MDQ0228045.1"/>
    </source>
</evidence>
<dbReference type="InterPro" id="IPR050469">
    <property type="entry name" value="Diguanylate_Cyclase"/>
</dbReference>
<dbReference type="PANTHER" id="PTHR45138:SF9">
    <property type="entry name" value="DIGUANYLATE CYCLASE DGCM-RELATED"/>
    <property type="match status" value="1"/>
</dbReference>
<proteinExistence type="predicted"/>